<proteinExistence type="predicted"/>
<sequence>MAEKSKRYHLVPIGSVSWDCFPTKTATDMIKLLHMHTFHSSEKEKLNGKGEAYEPRAERKKKSSHAAAAVRQGIVFRMGLRKLCQSAMLLCSLVAILSCGLVEVMAQTTLELDTISGTGTEERILVEEGNTTGLASTLSARTERVDPLDNFKKYKGGYNITNKHYWSSTVYTGRYGYIIGTIWLVGGLVYACVLHVATKTCLVCKERKQKKRLPCSKKYCVSPIVASGIVLGGSSKFYSRVKSIENIIVETSEEASQTIYNVTEAVAAMESVNNLYGGIEESSNLNSTSHMLYDEAANIQRQAENRMQLVDKGIKMLKVVTIFSIVLNLIAVLVVLALRSLRLYQAMFSGDTCAALDGYQLNPQNSTLSSILRCSENLPANFGLQDIRAGIHDTIDQVNSNISAVKSSILPDLEYICNPFSGPPQYSYQPDNCSSNTIKIGDIPEKYTYSASDDGACSQGGFVSDSDYTRVLVYSMQKLLDAFPHMERLVNCQLVKDAFSKILLKECKPLRNYLHLTCAALAVLSAIMVLLVLIVTSEAHHDHKYHSSDGSVRPHLAYVERSFDTTEMATENFELRFELMAAI</sequence>
<feature type="transmembrane region" description="Helical" evidence="2">
    <location>
        <begin position="316"/>
        <end position="338"/>
    </location>
</feature>
<organism evidence="3 4">
    <name type="scientific">Musa balbisiana</name>
    <name type="common">Banana</name>
    <dbReference type="NCBI Taxonomy" id="52838"/>
    <lineage>
        <taxon>Eukaryota</taxon>
        <taxon>Viridiplantae</taxon>
        <taxon>Streptophyta</taxon>
        <taxon>Embryophyta</taxon>
        <taxon>Tracheophyta</taxon>
        <taxon>Spermatophyta</taxon>
        <taxon>Magnoliopsida</taxon>
        <taxon>Liliopsida</taxon>
        <taxon>Zingiberales</taxon>
        <taxon>Musaceae</taxon>
        <taxon>Musa</taxon>
    </lineage>
</organism>
<dbReference type="AlphaFoldDB" id="A0A4S8JWW3"/>
<keyword evidence="2" id="KW-0472">Membrane</keyword>
<feature type="compositionally biased region" description="Basic and acidic residues" evidence="1">
    <location>
        <begin position="43"/>
        <end position="57"/>
    </location>
</feature>
<accession>A0A4S8JWW3</accession>
<dbReference type="InterPro" id="IPR040283">
    <property type="entry name" value="DDB_G0292058-like"/>
</dbReference>
<dbReference type="EMBL" id="PYDT01000003">
    <property type="protein sequence ID" value="THU66770.1"/>
    <property type="molecule type" value="Genomic_DNA"/>
</dbReference>
<evidence type="ECO:0000313" key="3">
    <source>
        <dbReference type="EMBL" id="THU66770.1"/>
    </source>
</evidence>
<evidence type="ECO:0000256" key="1">
    <source>
        <dbReference type="SAM" id="MobiDB-lite"/>
    </source>
</evidence>
<keyword evidence="2" id="KW-0812">Transmembrane</keyword>
<dbReference type="Proteomes" id="UP000317650">
    <property type="component" value="Chromosome 5"/>
</dbReference>
<keyword evidence="2" id="KW-1133">Transmembrane helix</keyword>
<keyword evidence="4" id="KW-1185">Reference proteome</keyword>
<reference evidence="3 4" key="1">
    <citation type="journal article" date="2019" name="Nat. Plants">
        <title>Genome sequencing of Musa balbisiana reveals subgenome evolution and function divergence in polyploid bananas.</title>
        <authorList>
            <person name="Yao X."/>
        </authorList>
    </citation>
    <scope>NUCLEOTIDE SEQUENCE [LARGE SCALE GENOMIC DNA]</scope>
    <source>
        <strain evidence="4">cv. DH-PKW</strain>
        <tissue evidence="3">Leaves</tissue>
    </source>
</reference>
<feature type="transmembrane region" description="Helical" evidence="2">
    <location>
        <begin position="513"/>
        <end position="535"/>
    </location>
</feature>
<protein>
    <submittedName>
        <fullName evidence="3">Uncharacterized protein</fullName>
    </submittedName>
</protein>
<comment type="caution">
    <text evidence="3">The sequence shown here is derived from an EMBL/GenBank/DDBJ whole genome shotgun (WGS) entry which is preliminary data.</text>
</comment>
<name>A0A4S8JWW3_MUSBA</name>
<evidence type="ECO:0000256" key="2">
    <source>
        <dbReference type="SAM" id="Phobius"/>
    </source>
</evidence>
<dbReference type="STRING" id="52838.A0A4S8JWW3"/>
<feature type="transmembrane region" description="Helical" evidence="2">
    <location>
        <begin position="87"/>
        <end position="106"/>
    </location>
</feature>
<dbReference type="PANTHER" id="PTHR31414:SF18">
    <property type="entry name" value="TRANSMEMBRANE PROTEIN-RELATED"/>
    <property type="match status" value="1"/>
</dbReference>
<dbReference type="PANTHER" id="PTHR31414">
    <property type="entry name" value="TRANSMEMBRANE PROTEIN DDB_G0292058"/>
    <property type="match status" value="1"/>
</dbReference>
<feature type="region of interest" description="Disordered" evidence="1">
    <location>
        <begin position="43"/>
        <end position="64"/>
    </location>
</feature>
<dbReference type="GO" id="GO:0016020">
    <property type="term" value="C:membrane"/>
    <property type="evidence" value="ECO:0007669"/>
    <property type="project" value="TreeGrafter"/>
</dbReference>
<gene>
    <name evidence="3" type="ORF">C4D60_Mb05t17720</name>
</gene>
<evidence type="ECO:0000313" key="4">
    <source>
        <dbReference type="Proteomes" id="UP000317650"/>
    </source>
</evidence>
<feature type="transmembrane region" description="Helical" evidence="2">
    <location>
        <begin position="175"/>
        <end position="198"/>
    </location>
</feature>